<comment type="similarity">
    <text evidence="1">Belongs to the bacterial ring-hydroxylating dioxygenase beta subunit family.</text>
</comment>
<keyword evidence="4" id="KW-0560">Oxidoreductase</keyword>
<dbReference type="RefSeq" id="WP_068807256.1">
    <property type="nucleotide sequence ID" value="NZ_CP014671.1"/>
</dbReference>
<keyword evidence="6" id="KW-1185">Reference proteome</keyword>
<dbReference type="InParanoid" id="A0A1B1YX28"/>
<dbReference type="SUPFAM" id="SSF54427">
    <property type="entry name" value="NTF2-like"/>
    <property type="match status" value="1"/>
</dbReference>
<dbReference type="Proteomes" id="UP000092952">
    <property type="component" value="Chromosome"/>
</dbReference>
<dbReference type="KEGG" id="gbi:PG2T_14880"/>
<name>A0A1B1YX28_9GAMM</name>
<evidence type="ECO:0000256" key="1">
    <source>
        <dbReference type="ARBA" id="ARBA00009570"/>
    </source>
</evidence>
<evidence type="ECO:0000313" key="5">
    <source>
        <dbReference type="EMBL" id="ANX05342.1"/>
    </source>
</evidence>
<dbReference type="Pfam" id="PF00866">
    <property type="entry name" value="Ring_hydroxyl_B"/>
    <property type="match status" value="1"/>
</dbReference>
<keyword evidence="3" id="KW-0223">Dioxygenase</keyword>
<dbReference type="EMBL" id="CP014671">
    <property type="protein sequence ID" value="ANX05342.1"/>
    <property type="molecule type" value="Genomic_DNA"/>
</dbReference>
<dbReference type="GO" id="GO:0019380">
    <property type="term" value="P:3-phenylpropionate catabolic process"/>
    <property type="evidence" value="ECO:0007669"/>
    <property type="project" value="TreeGrafter"/>
</dbReference>
<keyword evidence="2" id="KW-0058">Aromatic hydrocarbons catabolism</keyword>
<evidence type="ECO:0000256" key="2">
    <source>
        <dbReference type="ARBA" id="ARBA00022797"/>
    </source>
</evidence>
<proteinExistence type="inferred from homology"/>
<protein>
    <recommendedName>
        <fullName evidence="7">Aromatic-ring-hydroxylating dioxygenase subunit beta</fullName>
    </recommendedName>
</protein>
<dbReference type="PANTHER" id="PTHR41534">
    <property type="entry name" value="BLR3401 PROTEIN"/>
    <property type="match status" value="1"/>
</dbReference>
<dbReference type="CDD" id="cd00667">
    <property type="entry name" value="ring_hydroxylating_dioxygenases_beta"/>
    <property type="match status" value="1"/>
</dbReference>
<organism evidence="5 6">
    <name type="scientific">Immundisolibacter cernigliae</name>
    <dbReference type="NCBI Taxonomy" id="1810504"/>
    <lineage>
        <taxon>Bacteria</taxon>
        <taxon>Pseudomonadati</taxon>
        <taxon>Pseudomonadota</taxon>
        <taxon>Gammaproteobacteria</taxon>
        <taxon>Immundisolibacterales</taxon>
        <taxon>Immundisolibacteraceae</taxon>
        <taxon>Immundisolibacter</taxon>
    </lineage>
</organism>
<evidence type="ECO:0000256" key="4">
    <source>
        <dbReference type="ARBA" id="ARBA00023002"/>
    </source>
</evidence>
<dbReference type="GO" id="GO:0051213">
    <property type="term" value="F:dioxygenase activity"/>
    <property type="evidence" value="ECO:0007669"/>
    <property type="project" value="UniProtKB-KW"/>
</dbReference>
<gene>
    <name evidence="5" type="ORF">PG2T_14880</name>
</gene>
<accession>A0A1B1YX28</accession>
<dbReference type="STRING" id="1810504.PG2T_14880"/>
<evidence type="ECO:0000313" key="6">
    <source>
        <dbReference type="Proteomes" id="UP000092952"/>
    </source>
</evidence>
<dbReference type="Gene3D" id="3.10.450.50">
    <property type="match status" value="1"/>
</dbReference>
<dbReference type="PANTHER" id="PTHR41534:SF1">
    <property type="entry name" value="BLR3401 PROTEIN"/>
    <property type="match status" value="1"/>
</dbReference>
<dbReference type="AlphaFoldDB" id="A0A1B1YX28"/>
<dbReference type="InterPro" id="IPR000391">
    <property type="entry name" value="Rng_hydr_dOase-bsu"/>
</dbReference>
<sequence>MSRAGLLAAGSELLYREGYYLDRQQWQDWLALYTTDCELWAPSWIGEHRQITDPQSEISLLYLAGHGRLLERVERFVSGASPASVPLPRTCHQVSNILLLDHAQGRMTLHSAFRVDYFHQKKTGAFFGHYEHRLVAHGEAWRIAGKRITLMNDFIPTVLDLYHV</sequence>
<reference evidence="6" key="1">
    <citation type="submission" date="2016-03" db="EMBL/GenBank/DDBJ databases">
        <title>Complete genome sequence of Solimmundus cernigliae, representing a novel lineage of polycyclic aromatic hydrocarbon degraders within the Gammaproteobacteria.</title>
        <authorList>
            <person name="Singleton D.R."/>
            <person name="Dickey A.N."/>
            <person name="Scholl E.H."/>
            <person name="Wright F.A."/>
            <person name="Aitken M.D."/>
        </authorList>
    </citation>
    <scope>NUCLEOTIDE SEQUENCE [LARGE SCALE GENOMIC DNA]</scope>
    <source>
        <strain evidence="6">TR3.2</strain>
    </source>
</reference>
<dbReference type="InterPro" id="IPR032710">
    <property type="entry name" value="NTF2-like_dom_sf"/>
</dbReference>
<dbReference type="OrthoDB" id="7446267at2"/>
<evidence type="ECO:0008006" key="7">
    <source>
        <dbReference type="Google" id="ProtNLM"/>
    </source>
</evidence>
<evidence type="ECO:0000256" key="3">
    <source>
        <dbReference type="ARBA" id="ARBA00022964"/>
    </source>
</evidence>